<keyword evidence="1" id="KW-0812">Transmembrane</keyword>
<protein>
    <submittedName>
        <fullName evidence="2">Uncharacterized protein</fullName>
    </submittedName>
</protein>
<evidence type="ECO:0000313" key="2">
    <source>
        <dbReference type="EMBL" id="QIK72301.1"/>
    </source>
</evidence>
<keyword evidence="1" id="KW-0472">Membrane</keyword>
<dbReference type="EMBL" id="CP049865">
    <property type="protein sequence ID" value="QIK72301.1"/>
    <property type="molecule type" value="Genomic_DNA"/>
</dbReference>
<organism evidence="2 3">
    <name type="scientific">Propioniciclava coleopterorum</name>
    <dbReference type="NCBI Taxonomy" id="2714937"/>
    <lineage>
        <taxon>Bacteria</taxon>
        <taxon>Bacillati</taxon>
        <taxon>Actinomycetota</taxon>
        <taxon>Actinomycetes</taxon>
        <taxon>Propionibacteriales</taxon>
        <taxon>Propionibacteriaceae</taxon>
        <taxon>Propioniciclava</taxon>
    </lineage>
</organism>
<name>A0A6G7Y6Q0_9ACTN</name>
<proteinExistence type="predicted"/>
<dbReference type="RefSeq" id="WP_166233377.1">
    <property type="nucleotide sequence ID" value="NZ_CP049865.1"/>
</dbReference>
<dbReference type="KEGG" id="prv:G7070_08510"/>
<accession>A0A6G7Y6Q0</accession>
<feature type="transmembrane region" description="Helical" evidence="1">
    <location>
        <begin position="6"/>
        <end position="24"/>
    </location>
</feature>
<sequence>MTWLFGVGPAVLIVLGGVATYLWFSRLDPDVVVPDVSPREPADKGKRVWNAHVWPPGRRLPHLEGVGTLTLADGVLSFAPQGFGHAWSVPVADLRVGLASRNGVPDIWLTAERGAFARGATVLHGEVARGRLLFTERVDFKGLVERRDAAEFVGWLRAAGALFDPAARPPRRGRRTPPAG</sequence>
<reference evidence="2 3" key="1">
    <citation type="submission" date="2020-03" db="EMBL/GenBank/DDBJ databases">
        <title>Propioniciclava sp. nov., isolated from Hydrophilus acuminatus.</title>
        <authorList>
            <person name="Hyun D.-W."/>
            <person name="Bae J.-W."/>
        </authorList>
    </citation>
    <scope>NUCLEOTIDE SEQUENCE [LARGE SCALE GENOMIC DNA]</scope>
    <source>
        <strain evidence="2 3">HDW11</strain>
    </source>
</reference>
<dbReference type="AlphaFoldDB" id="A0A6G7Y6Q0"/>
<gene>
    <name evidence="2" type="ORF">G7070_08510</name>
</gene>
<keyword evidence="1" id="KW-1133">Transmembrane helix</keyword>
<dbReference type="Proteomes" id="UP000501058">
    <property type="component" value="Chromosome"/>
</dbReference>
<evidence type="ECO:0000256" key="1">
    <source>
        <dbReference type="SAM" id="Phobius"/>
    </source>
</evidence>
<keyword evidence="3" id="KW-1185">Reference proteome</keyword>
<evidence type="ECO:0000313" key="3">
    <source>
        <dbReference type="Proteomes" id="UP000501058"/>
    </source>
</evidence>